<keyword evidence="2" id="KW-0255">Endonuclease</keyword>
<dbReference type="SUPFAM" id="SSF56219">
    <property type="entry name" value="DNase I-like"/>
    <property type="match status" value="1"/>
</dbReference>
<dbReference type="InterPro" id="IPR050410">
    <property type="entry name" value="CCR4/nocturin_mRNA_transcr"/>
</dbReference>
<evidence type="ECO:0000313" key="3">
    <source>
        <dbReference type="Proteomes" id="UP001589700"/>
    </source>
</evidence>
<dbReference type="InterPro" id="IPR005135">
    <property type="entry name" value="Endo/exonuclease/phosphatase"/>
</dbReference>
<dbReference type="PANTHER" id="PTHR12121:SF36">
    <property type="entry name" value="ENDONUCLEASE_EXONUCLEASE_PHOSPHATASE DOMAIN-CONTAINING PROTEIN"/>
    <property type="match status" value="1"/>
</dbReference>
<dbReference type="InterPro" id="IPR036691">
    <property type="entry name" value="Endo/exonu/phosph_ase_sf"/>
</dbReference>
<accession>A0ABV5JQE9</accession>
<dbReference type="Proteomes" id="UP001589700">
    <property type="component" value="Unassembled WGS sequence"/>
</dbReference>
<keyword evidence="3" id="KW-1185">Reference proteome</keyword>
<protein>
    <submittedName>
        <fullName evidence="2">Endonuclease/exonuclease/phosphatase family protein</fullName>
    </submittedName>
</protein>
<dbReference type="PANTHER" id="PTHR12121">
    <property type="entry name" value="CARBON CATABOLITE REPRESSOR PROTEIN 4"/>
    <property type="match status" value="1"/>
</dbReference>
<proteinExistence type="predicted"/>
<dbReference type="RefSeq" id="WP_380023323.1">
    <property type="nucleotide sequence ID" value="NZ_JBHMDY010000004.1"/>
</dbReference>
<reference evidence="2 3" key="1">
    <citation type="submission" date="2024-09" db="EMBL/GenBank/DDBJ databases">
        <authorList>
            <person name="Sun Q."/>
            <person name="Mori K."/>
        </authorList>
    </citation>
    <scope>NUCLEOTIDE SEQUENCE [LARGE SCALE GENOMIC DNA]</scope>
    <source>
        <strain evidence="2 3">CCM 7659</strain>
    </source>
</reference>
<sequence length="281" mass="30062">MRVGAGAVIGPVPAPGLHVMSWNVRRRVPELLARPVDRWARRAAGVAALLAAERPTVLCAQEVLPDQRGALRDGLGRGYLEIGDGRSRDGGGEACPILFDEGRLELVEWEQSALSDAPRRPGSRSWGNLFPRIMVRAVFRDRATHRRIQVVNTHLDPFSPASRVRSAGAIGDLVRAGDAPTVVAGDLNAGPSSEAVRALLGRGLVDSWAAAGEHRTGEWGSYGGYRPPRPGPRIDWILTTPCIRVDTAAVNPSRHGGGWPSDHLPVQAVLRVGAPDGEGRP</sequence>
<dbReference type="Gene3D" id="3.60.10.10">
    <property type="entry name" value="Endonuclease/exonuclease/phosphatase"/>
    <property type="match status" value="1"/>
</dbReference>
<dbReference type="EMBL" id="JBHMDY010000004">
    <property type="protein sequence ID" value="MFB9259952.1"/>
    <property type="molecule type" value="Genomic_DNA"/>
</dbReference>
<evidence type="ECO:0000313" key="2">
    <source>
        <dbReference type="EMBL" id="MFB9259952.1"/>
    </source>
</evidence>
<evidence type="ECO:0000259" key="1">
    <source>
        <dbReference type="Pfam" id="PF03372"/>
    </source>
</evidence>
<dbReference type="CDD" id="cd09083">
    <property type="entry name" value="EEP-1"/>
    <property type="match status" value="1"/>
</dbReference>
<dbReference type="GO" id="GO:0004519">
    <property type="term" value="F:endonuclease activity"/>
    <property type="evidence" value="ECO:0007669"/>
    <property type="project" value="UniProtKB-KW"/>
</dbReference>
<organism evidence="2 3">
    <name type="scientific">Dietzia aerolata</name>
    <dbReference type="NCBI Taxonomy" id="595984"/>
    <lineage>
        <taxon>Bacteria</taxon>
        <taxon>Bacillati</taxon>
        <taxon>Actinomycetota</taxon>
        <taxon>Actinomycetes</taxon>
        <taxon>Mycobacteriales</taxon>
        <taxon>Dietziaceae</taxon>
        <taxon>Dietzia</taxon>
    </lineage>
</organism>
<keyword evidence="2" id="KW-0378">Hydrolase</keyword>
<feature type="domain" description="Endonuclease/exonuclease/phosphatase" evidence="1">
    <location>
        <begin position="20"/>
        <end position="263"/>
    </location>
</feature>
<gene>
    <name evidence="2" type="ORF">ACFFVD_09065</name>
</gene>
<keyword evidence="2" id="KW-0540">Nuclease</keyword>
<name>A0ABV5JQE9_9ACTN</name>
<dbReference type="Pfam" id="PF03372">
    <property type="entry name" value="Exo_endo_phos"/>
    <property type="match status" value="1"/>
</dbReference>
<comment type="caution">
    <text evidence="2">The sequence shown here is derived from an EMBL/GenBank/DDBJ whole genome shotgun (WGS) entry which is preliminary data.</text>
</comment>